<dbReference type="KEGG" id="gau:GAU_2210"/>
<dbReference type="eggNOG" id="COG0793">
    <property type="taxonomic scope" value="Bacteria"/>
</dbReference>
<evidence type="ECO:0000313" key="3">
    <source>
        <dbReference type="EMBL" id="BAH39252.1"/>
    </source>
</evidence>
<protein>
    <recommendedName>
        <fullName evidence="2">Tail specific protease domain-containing protein</fullName>
    </recommendedName>
</protein>
<dbReference type="AlphaFoldDB" id="C1A9S5"/>
<dbReference type="GO" id="GO:0008236">
    <property type="term" value="F:serine-type peptidase activity"/>
    <property type="evidence" value="ECO:0007669"/>
    <property type="project" value="InterPro"/>
</dbReference>
<evidence type="ECO:0000256" key="1">
    <source>
        <dbReference type="SAM" id="SignalP"/>
    </source>
</evidence>
<feature type="domain" description="Tail specific protease" evidence="2">
    <location>
        <begin position="261"/>
        <end position="465"/>
    </location>
</feature>
<dbReference type="Gene3D" id="3.90.226.10">
    <property type="entry name" value="2-enoyl-CoA Hydratase, Chain A, domain 1"/>
    <property type="match status" value="1"/>
</dbReference>
<sequence length="486" mass="52623">MPTAIPHALLLSLTVVASSALLAPSALEGQPATCRTSLDSLDSKVRTNYAGHLLEVTGNRAQAHTNLLHSLRGRADTTPFRTCYPVLSAYTQWYADPHLFVFQSQSADTATAHDVQSRLRHMALTEEELRASIVRRRKVDAIEGIWYEGNLRLGVVPDPSGSPGAYVAVVLTADTVSWPVGTVRAEIQRMAPDRYRVKLWTRAFAEIDLLATLHRNDLLRLSPGIWGKAYPTDARRADMLDPVDAHRPTVVVRQRSVVVSIPSHDPQYTRRLDSLIGAHDEAIRSRPLLIVDLRGNEGGGAGTTRALNPYLASTTRKPTPYDSGTAVMLASPAQLAYARRIVGGDTSAAARRILQRLETETGSLVPLDGLPGSTGVEPSHAGNWRVAVMVDGGTVSAAEVLVLKALRSTRAVVIGEATAGALDYQSTQVISLGTGDRRWALGYPTITAHADLPLRGMRGKGIAPAVRVRWSSVADPITEMERRFAK</sequence>
<evidence type="ECO:0000313" key="4">
    <source>
        <dbReference type="Proteomes" id="UP000002209"/>
    </source>
</evidence>
<dbReference type="STRING" id="379066.GAU_2210"/>
<keyword evidence="4" id="KW-1185">Reference proteome</keyword>
<keyword evidence="1" id="KW-0732">Signal</keyword>
<dbReference type="InterPro" id="IPR005151">
    <property type="entry name" value="Tail-specific_protease"/>
</dbReference>
<feature type="chain" id="PRO_5002904158" description="Tail specific protease domain-containing protein" evidence="1">
    <location>
        <begin position="29"/>
        <end position="486"/>
    </location>
</feature>
<dbReference type="Pfam" id="PF03572">
    <property type="entry name" value="Peptidase_S41"/>
    <property type="match status" value="1"/>
</dbReference>
<dbReference type="RefSeq" id="WP_012683699.1">
    <property type="nucleotide sequence ID" value="NC_012489.1"/>
</dbReference>
<proteinExistence type="predicted"/>
<dbReference type="GO" id="GO:0006508">
    <property type="term" value="P:proteolysis"/>
    <property type="evidence" value="ECO:0007669"/>
    <property type="project" value="InterPro"/>
</dbReference>
<dbReference type="HOGENOM" id="CLU_561137_0_0_0"/>
<evidence type="ECO:0000259" key="2">
    <source>
        <dbReference type="Pfam" id="PF03572"/>
    </source>
</evidence>
<feature type="signal peptide" evidence="1">
    <location>
        <begin position="1"/>
        <end position="28"/>
    </location>
</feature>
<dbReference type="Proteomes" id="UP000002209">
    <property type="component" value="Chromosome"/>
</dbReference>
<gene>
    <name evidence="3" type="ordered locus">GAU_2210</name>
</gene>
<name>C1A9S5_GEMAT</name>
<dbReference type="SUPFAM" id="SSF52096">
    <property type="entry name" value="ClpP/crotonase"/>
    <property type="match status" value="1"/>
</dbReference>
<dbReference type="EMBL" id="AP009153">
    <property type="protein sequence ID" value="BAH39252.1"/>
    <property type="molecule type" value="Genomic_DNA"/>
</dbReference>
<accession>C1A9S5</accession>
<organism evidence="3 4">
    <name type="scientific">Gemmatimonas aurantiaca (strain DSM 14586 / JCM 11422 / NBRC 100505 / T-27)</name>
    <dbReference type="NCBI Taxonomy" id="379066"/>
    <lineage>
        <taxon>Bacteria</taxon>
        <taxon>Pseudomonadati</taxon>
        <taxon>Gemmatimonadota</taxon>
        <taxon>Gemmatimonadia</taxon>
        <taxon>Gemmatimonadales</taxon>
        <taxon>Gemmatimonadaceae</taxon>
        <taxon>Gemmatimonas</taxon>
    </lineage>
</organism>
<reference evidence="4" key="1">
    <citation type="submission" date="2006-03" db="EMBL/GenBank/DDBJ databases">
        <title>Complete genome sequence of Gemmatimonas aurantiaca T-27 that represents a novel phylum Gemmatimonadetes.</title>
        <authorList>
            <person name="Takasaki K."/>
            <person name="Ichikawa N."/>
            <person name="Miura H."/>
            <person name="Matsushita S."/>
            <person name="Watanabe Y."/>
            <person name="Oguchi A."/>
            <person name="Ankai A."/>
            <person name="Yashiro I."/>
            <person name="Takahashi M."/>
            <person name="Terui Y."/>
            <person name="Fukui S."/>
            <person name="Yokoyama H."/>
            <person name="Tanikawa S."/>
            <person name="Hanada S."/>
            <person name="Kamagata Y."/>
            <person name="Fujita N."/>
        </authorList>
    </citation>
    <scope>NUCLEOTIDE SEQUENCE [LARGE SCALE GENOMIC DNA]</scope>
    <source>
        <strain evidence="4">T-27 / DSM 14586 / JCM 11422 / NBRC 100505</strain>
    </source>
</reference>
<dbReference type="InterPro" id="IPR029045">
    <property type="entry name" value="ClpP/crotonase-like_dom_sf"/>
</dbReference>